<dbReference type="PANTHER" id="PTHR11807">
    <property type="entry name" value="ATPASES OF THE PP SUPERFAMILY-RELATED"/>
    <property type="match status" value="1"/>
</dbReference>
<organism evidence="4 5">
    <name type="scientific">Thermaerobacter composti</name>
    <dbReference type="NCBI Taxonomy" id="554949"/>
    <lineage>
        <taxon>Bacteria</taxon>
        <taxon>Bacillati</taxon>
        <taxon>Bacillota</taxon>
        <taxon>Clostridia</taxon>
        <taxon>Eubacteriales</taxon>
        <taxon>Clostridiales Family XVII. Incertae Sedis</taxon>
        <taxon>Thermaerobacter</taxon>
    </lineage>
</organism>
<dbReference type="InterPro" id="IPR035107">
    <property type="entry name" value="tRNA_thiolation_TtcA_Ctu1"/>
</dbReference>
<dbReference type="NCBIfam" id="TIGR00269">
    <property type="entry name" value="TIGR00269 family protein"/>
    <property type="match status" value="1"/>
</dbReference>
<dbReference type="SUPFAM" id="SSF52402">
    <property type="entry name" value="Adenine nucleotide alpha hydrolases-like"/>
    <property type="match status" value="1"/>
</dbReference>
<sequence length="304" mass="34258">MKCTKCGEQAVVPIRRHNAAFCTEHFFEYFDNQVQRAIKEHRMFTRDDKILVAVSGGKDSLAIWDVLLRLGYEAHGLYIDLGIGEYSKRSTEKVRKFAEERDAVLRIVSVEEEYGLGTTELARKAGRPACSACGLNKRYIFNREALEGGYDVLVTGHNLDDEAATLLGNVLHWNTGYLARQSPVLEATAPNLVKKVKPLYRLTEREIASYAVLRGIDYIVEECPMAKGAKSIQYKHILNQLEELSPGAKARFLFGFLEHGRPHFQEERERVEVRPCRVCGQPTTAEVCAHCRMLQRVGVAVAGD</sequence>
<evidence type="ECO:0000313" key="4">
    <source>
        <dbReference type="EMBL" id="WPD18810.1"/>
    </source>
</evidence>
<accession>A0ABZ0QMU6</accession>
<gene>
    <name evidence="4" type="ORF">Q5761_10655</name>
</gene>
<proteinExistence type="predicted"/>
<dbReference type="Pfam" id="PF22082">
    <property type="entry name" value="TtuA_LIM_N"/>
    <property type="match status" value="1"/>
</dbReference>
<evidence type="ECO:0000313" key="5">
    <source>
        <dbReference type="Proteomes" id="UP001304683"/>
    </source>
</evidence>
<feature type="domain" description="tRNA(Ile)-lysidine/2-thiocytidine synthase N-terminal" evidence="2">
    <location>
        <begin position="49"/>
        <end position="222"/>
    </location>
</feature>
<evidence type="ECO:0000259" key="3">
    <source>
        <dbReference type="Pfam" id="PF22082"/>
    </source>
</evidence>
<feature type="domain" description="2-thiouridine synthetase TtuA-like N-terminal LIM" evidence="3">
    <location>
        <begin position="2"/>
        <end position="26"/>
    </location>
</feature>
<keyword evidence="1" id="KW-0808">Transferase</keyword>
<reference evidence="4 5" key="1">
    <citation type="submission" date="2023-08" db="EMBL/GenBank/DDBJ databases">
        <title>Genome sequence of Thermaerobacter compostii strain Ins1, a spore-forming filamentous bacterium isolated from a deep geothermal reservoir.</title>
        <authorList>
            <person name="Bregnard D."/>
            <person name="Gonzalez D."/>
            <person name="Junier P."/>
        </authorList>
    </citation>
    <scope>NUCLEOTIDE SEQUENCE [LARGE SCALE GENOMIC DNA]</scope>
    <source>
        <strain evidence="4 5">Ins1</strain>
    </source>
</reference>
<dbReference type="Pfam" id="PF01171">
    <property type="entry name" value="ATP_bind_3"/>
    <property type="match status" value="1"/>
</dbReference>
<evidence type="ECO:0000259" key="2">
    <source>
        <dbReference type="Pfam" id="PF01171"/>
    </source>
</evidence>
<protein>
    <submittedName>
        <fullName evidence="4">TIGR00269 family protein</fullName>
    </submittedName>
</protein>
<dbReference type="RefSeq" id="WP_318750583.1">
    <property type="nucleotide sequence ID" value="NZ_CP132508.1"/>
</dbReference>
<dbReference type="InterPro" id="IPR011063">
    <property type="entry name" value="TilS/TtcA_N"/>
</dbReference>
<evidence type="ECO:0000256" key="1">
    <source>
        <dbReference type="ARBA" id="ARBA00022679"/>
    </source>
</evidence>
<dbReference type="PANTHER" id="PTHR11807:SF27">
    <property type="entry name" value="TRNA-5-METHYLURIDINE(54) 2-SULFURTRANSFERASE"/>
    <property type="match status" value="1"/>
</dbReference>
<dbReference type="InterPro" id="IPR054306">
    <property type="entry name" value="TtuA-like_LIM_N"/>
</dbReference>
<dbReference type="PIRSF" id="PIRSF004976">
    <property type="entry name" value="ATPase_YdaO"/>
    <property type="match status" value="1"/>
</dbReference>
<dbReference type="Gene3D" id="3.40.50.620">
    <property type="entry name" value="HUPs"/>
    <property type="match status" value="1"/>
</dbReference>
<name>A0ABZ0QMU6_9FIRM</name>
<dbReference type="EMBL" id="CP132508">
    <property type="protein sequence ID" value="WPD18810.1"/>
    <property type="molecule type" value="Genomic_DNA"/>
</dbReference>
<dbReference type="Proteomes" id="UP001304683">
    <property type="component" value="Chromosome"/>
</dbReference>
<dbReference type="CDD" id="cd01993">
    <property type="entry name" value="TtuA-like"/>
    <property type="match status" value="1"/>
</dbReference>
<keyword evidence="5" id="KW-1185">Reference proteome</keyword>
<dbReference type="InterPro" id="IPR014729">
    <property type="entry name" value="Rossmann-like_a/b/a_fold"/>
</dbReference>
<dbReference type="InterPro" id="IPR000541">
    <property type="entry name" value="Ncs6/Tuc1/Ctu1"/>
</dbReference>